<dbReference type="OrthoDB" id="122670at2"/>
<evidence type="ECO:0000256" key="1">
    <source>
        <dbReference type="SAM" id="MobiDB-lite"/>
    </source>
</evidence>
<dbReference type="Proteomes" id="UP000035268">
    <property type="component" value="Chromosome"/>
</dbReference>
<protein>
    <submittedName>
        <fullName evidence="2">Uncharacterized protein</fullName>
    </submittedName>
</protein>
<dbReference type="Pfam" id="PF13711">
    <property type="entry name" value="DUF4160"/>
    <property type="match status" value="1"/>
</dbReference>
<keyword evidence="3" id="KW-1185">Reference proteome</keyword>
<dbReference type="STRING" id="1307763.L21SP4_02407"/>
<evidence type="ECO:0000313" key="2">
    <source>
        <dbReference type="EMBL" id="AKJ65632.1"/>
    </source>
</evidence>
<dbReference type="KEGG" id="vbl:L21SP4_02407"/>
<dbReference type="InterPro" id="IPR025427">
    <property type="entry name" value="DUF4160"/>
</dbReference>
<proteinExistence type="predicted"/>
<evidence type="ECO:0000313" key="3">
    <source>
        <dbReference type="Proteomes" id="UP000035268"/>
    </source>
</evidence>
<gene>
    <name evidence="2" type="ORF">L21SP4_02407</name>
</gene>
<reference evidence="3" key="1">
    <citation type="submission" date="2015-02" db="EMBL/GenBank/DDBJ databases">
        <title>Description and complete genome sequence of the first cultured representative of the subdivision 5 of the Verrucomicrobia phylum.</title>
        <authorList>
            <person name="Spring S."/>
            <person name="Bunk B."/>
            <person name="Sproer C."/>
            <person name="Klenk H.-P."/>
        </authorList>
    </citation>
    <scope>NUCLEOTIDE SEQUENCE [LARGE SCALE GENOMIC DNA]</scope>
    <source>
        <strain evidence="3">L21-Fru-AB</strain>
    </source>
</reference>
<feature type="region of interest" description="Disordered" evidence="1">
    <location>
        <begin position="44"/>
        <end position="68"/>
    </location>
</feature>
<dbReference type="AlphaFoldDB" id="A0A0G3EJK6"/>
<reference evidence="2 3" key="2">
    <citation type="journal article" date="2016" name="ISME J.">
        <title>Characterization of the first cultured representative of Verrucomicrobia subdivision 5 indicates the proposal of a novel phylum.</title>
        <authorList>
            <person name="Spring S."/>
            <person name="Bunk B."/>
            <person name="Sproer C."/>
            <person name="Schumann P."/>
            <person name="Rohde M."/>
            <person name="Tindall B.J."/>
            <person name="Klenk H.P."/>
        </authorList>
    </citation>
    <scope>NUCLEOTIDE SEQUENCE [LARGE SCALE GENOMIC DNA]</scope>
    <source>
        <strain evidence="2 3">L21-Fru-AB</strain>
    </source>
</reference>
<accession>A0A0G3EJK6</accession>
<dbReference type="EMBL" id="CP010904">
    <property type="protein sequence ID" value="AKJ65632.1"/>
    <property type="molecule type" value="Genomic_DNA"/>
</dbReference>
<organism evidence="2 3">
    <name type="scientific">Kiritimatiella glycovorans</name>
    <dbReference type="NCBI Taxonomy" id="1307763"/>
    <lineage>
        <taxon>Bacteria</taxon>
        <taxon>Pseudomonadati</taxon>
        <taxon>Kiritimatiellota</taxon>
        <taxon>Kiritimatiellia</taxon>
        <taxon>Kiritimatiellales</taxon>
        <taxon>Kiritimatiellaceae</taxon>
        <taxon>Kiritimatiella</taxon>
    </lineage>
</organism>
<name>A0A0G3EJK6_9BACT</name>
<dbReference type="RefSeq" id="WP_052882835.1">
    <property type="nucleotide sequence ID" value="NZ_CP010904.1"/>
</dbReference>
<sequence>MRIARKAVGNKAIVDIETLALIGHQLPPCARGLVIEWASIHQDELREGKAKPKKSRPARKADRLLAKP</sequence>
<feature type="compositionally biased region" description="Basic and acidic residues" evidence="1">
    <location>
        <begin position="59"/>
        <end position="68"/>
    </location>
</feature>